<evidence type="ECO:0000259" key="4">
    <source>
        <dbReference type="PROSITE" id="PS51462"/>
    </source>
</evidence>
<protein>
    <submittedName>
        <fullName evidence="5">NUDIX hydrolase</fullName>
    </submittedName>
</protein>
<evidence type="ECO:0000313" key="6">
    <source>
        <dbReference type="Proteomes" id="UP000436181"/>
    </source>
</evidence>
<evidence type="ECO:0000256" key="2">
    <source>
        <dbReference type="ARBA" id="ARBA00022801"/>
    </source>
</evidence>
<dbReference type="InterPro" id="IPR000086">
    <property type="entry name" value="NUDIX_hydrolase_dom"/>
</dbReference>
<dbReference type="CDD" id="cd24158">
    <property type="entry name" value="NUDIX_ADPRase_Rv1700"/>
    <property type="match status" value="1"/>
</dbReference>
<gene>
    <name evidence="5" type="ORF">F8377_05570</name>
</gene>
<dbReference type="SUPFAM" id="SSF55811">
    <property type="entry name" value="Nudix"/>
    <property type="match status" value="1"/>
</dbReference>
<dbReference type="InterPro" id="IPR015797">
    <property type="entry name" value="NUDIX_hydrolase-like_dom_sf"/>
</dbReference>
<name>A0ABQ6VGK5_9CORY</name>
<dbReference type="PANTHER" id="PTHR11839">
    <property type="entry name" value="UDP/ADP-SUGAR PYROPHOSPHATASE"/>
    <property type="match status" value="1"/>
</dbReference>
<reference evidence="5 6" key="1">
    <citation type="submission" date="2019-10" db="EMBL/GenBank/DDBJ databases">
        <title>Corynebacterium sp novel species isolated from the respiratory tract of Marmot.</title>
        <authorList>
            <person name="Zhang G."/>
        </authorList>
    </citation>
    <scope>NUCLEOTIDE SEQUENCE [LARGE SCALE GENOMIC DNA]</scope>
    <source>
        <strain evidence="5 6">336</strain>
    </source>
</reference>
<evidence type="ECO:0000256" key="1">
    <source>
        <dbReference type="ARBA" id="ARBA00001946"/>
    </source>
</evidence>
<dbReference type="PANTHER" id="PTHR11839:SF18">
    <property type="entry name" value="NUDIX HYDROLASE DOMAIN-CONTAINING PROTEIN"/>
    <property type="match status" value="1"/>
</dbReference>
<keyword evidence="6" id="KW-1185">Reference proteome</keyword>
<evidence type="ECO:0000313" key="5">
    <source>
        <dbReference type="EMBL" id="KAB3523567.1"/>
    </source>
</evidence>
<dbReference type="GO" id="GO:0016787">
    <property type="term" value="F:hydrolase activity"/>
    <property type="evidence" value="ECO:0007669"/>
    <property type="project" value="UniProtKB-KW"/>
</dbReference>
<accession>A0ABQ6VGK5</accession>
<dbReference type="PROSITE" id="PS51462">
    <property type="entry name" value="NUDIX"/>
    <property type="match status" value="1"/>
</dbReference>
<dbReference type="Proteomes" id="UP000436181">
    <property type="component" value="Unassembled WGS sequence"/>
</dbReference>
<comment type="cofactor">
    <cofactor evidence="1">
        <name>Mg(2+)</name>
        <dbReference type="ChEBI" id="CHEBI:18420"/>
    </cofactor>
</comment>
<feature type="region of interest" description="Disordered" evidence="3">
    <location>
        <begin position="202"/>
        <end position="229"/>
    </location>
</feature>
<evidence type="ECO:0000256" key="3">
    <source>
        <dbReference type="SAM" id="MobiDB-lite"/>
    </source>
</evidence>
<dbReference type="EMBL" id="WBZJ01000001">
    <property type="protein sequence ID" value="KAB3523567.1"/>
    <property type="molecule type" value="Genomic_DNA"/>
</dbReference>
<feature type="domain" description="Nudix hydrolase" evidence="4">
    <location>
        <begin position="49"/>
        <end position="187"/>
    </location>
</feature>
<sequence length="229" mass="25135">MTSDSQPHSDSQPLYEVKESELLVDAPIIALRRDTISTATGDAVREVVEHFGAVAVVAVKDGCVQLIRQYRHAVGEYLWELPAGILDKVGENPLVAAQRELAEEAQLKAESWHLLGDVVTSPGFAEERVRIFLAEDVSELSEQDQDELGLETQTGEEADLDVCWLPVEEAVQWVQEGKIINSIAVAGIAHLALGTRRSTNEPFTHVSGLKNRRENSEGVEPGTDMKSVR</sequence>
<keyword evidence="2 5" id="KW-0378">Hydrolase</keyword>
<organism evidence="5 6">
    <name type="scientific">Corynebacterium zhongnanshanii</name>
    <dbReference type="NCBI Taxonomy" id="2768834"/>
    <lineage>
        <taxon>Bacteria</taxon>
        <taxon>Bacillati</taxon>
        <taxon>Actinomycetota</taxon>
        <taxon>Actinomycetes</taxon>
        <taxon>Mycobacteriales</taxon>
        <taxon>Corynebacteriaceae</taxon>
        <taxon>Corynebacterium</taxon>
    </lineage>
</organism>
<dbReference type="Gene3D" id="3.90.79.10">
    <property type="entry name" value="Nucleoside Triphosphate Pyrophosphohydrolase"/>
    <property type="match status" value="1"/>
</dbReference>
<proteinExistence type="predicted"/>
<dbReference type="RefSeq" id="WP_151844217.1">
    <property type="nucleotide sequence ID" value="NZ_WBZJ01000001.1"/>
</dbReference>
<dbReference type="Pfam" id="PF00293">
    <property type="entry name" value="NUDIX"/>
    <property type="match status" value="1"/>
</dbReference>
<comment type="caution">
    <text evidence="5">The sequence shown here is derived from an EMBL/GenBank/DDBJ whole genome shotgun (WGS) entry which is preliminary data.</text>
</comment>